<proteinExistence type="inferred from homology"/>
<dbReference type="InterPro" id="IPR012910">
    <property type="entry name" value="Plug_dom"/>
</dbReference>
<evidence type="ECO:0000256" key="8">
    <source>
        <dbReference type="ARBA" id="ARBA00023077"/>
    </source>
</evidence>
<dbReference type="SUPFAM" id="SSF56935">
    <property type="entry name" value="Porins"/>
    <property type="match status" value="1"/>
</dbReference>
<keyword evidence="3 11" id="KW-1134">Transmembrane beta strand</keyword>
<dbReference type="InterPro" id="IPR036942">
    <property type="entry name" value="Beta-barrel_TonB_sf"/>
</dbReference>
<evidence type="ECO:0000256" key="1">
    <source>
        <dbReference type="ARBA" id="ARBA00004571"/>
    </source>
</evidence>
<keyword evidence="6" id="KW-0408">Iron</keyword>
<keyword evidence="13" id="KW-0732">Signal</keyword>
<evidence type="ECO:0000259" key="14">
    <source>
        <dbReference type="Pfam" id="PF00593"/>
    </source>
</evidence>
<protein>
    <submittedName>
        <fullName evidence="16">TonB-dependent receptor</fullName>
    </submittedName>
</protein>
<keyword evidence="9 11" id="KW-0472">Membrane</keyword>
<keyword evidence="4" id="KW-0410">Iron transport</keyword>
<sequence>MFQQCRRPARTAHARTLLFLSCCLALGAGMAQPASAQAVAGSAAPADGKSRDAVTLDHVVVTASKRVGQLKDVAGGISAVSQEELEAVGAQSNADYLGRQPGVVFNVGTPGQSTAVIRGVGTTAGIDQGQGPTGWYIDDVPLSEPSYAVGIPDIDTFDLQRVEVLRGPQGTLFGASSLGGAINYITNRADPGGFDAAVEAGINNTYNAHGELGYTAKAMVNLPVSETLALRIVGLTRMDAGYLDNTGTGDKGSTDVSVNGGRASLVWQPSDATTLSLMGMYQVLKGDDQNYAHSAQGKYARNSLLLARTDYDISLFTARLEHAFDGADLTAIVSRDKKTHELHSDVSRTSALRPFLPVDTPIDATEYMDIDMRTAEVRLASPADGRWEWLVGGMYTTADRDTRTFTSAEGAYGILSKVRPEAEYDGTDNVVRGYSVAEGRESALFGEIGLNFSDAWNLTVGGRLFKSRYDIRIDRYGFIYVPSQHPDPYRIDEDGFVPKMSLRYRPSADTTWYAVASKGFRLGNPNTIYPCACDFVTPDGWGSDKLWNYELGLRSSFLDRRLALDAGVFYIDWKDIQVRLVRPDNATYGTNAGKARIYGLESSLSFDVTPNVNWRTNLTLLKAELTEDVLTASPVLRRGQQLPGASDVQLSNTLTWYFDTAWQPSLVFQHRYLSEAPQTLSDPVATVAGFNQFDLRLNLRRGNIGYSIWGTNLTNEHVPLSGYGTSTLALYGRSEFLLRPRTLGVTVSWKY</sequence>
<dbReference type="PANTHER" id="PTHR32552">
    <property type="entry name" value="FERRICHROME IRON RECEPTOR-RELATED"/>
    <property type="match status" value="1"/>
</dbReference>
<evidence type="ECO:0000256" key="13">
    <source>
        <dbReference type="SAM" id="SignalP"/>
    </source>
</evidence>
<dbReference type="Pfam" id="PF07715">
    <property type="entry name" value="Plug"/>
    <property type="match status" value="1"/>
</dbReference>
<dbReference type="Pfam" id="PF00593">
    <property type="entry name" value="TonB_dep_Rec_b-barrel"/>
    <property type="match status" value="1"/>
</dbReference>
<dbReference type="InterPro" id="IPR000531">
    <property type="entry name" value="Beta-barrel_TonB"/>
</dbReference>
<dbReference type="Proteomes" id="UP001431235">
    <property type="component" value="Unassembled WGS sequence"/>
</dbReference>
<gene>
    <name evidence="16" type="ORF">K5L01_09305</name>
</gene>
<dbReference type="RefSeq" id="WP_250064106.1">
    <property type="nucleotide sequence ID" value="NZ_JAIKTS010000002.1"/>
</dbReference>
<feature type="signal peptide" evidence="13">
    <location>
        <begin position="1"/>
        <end position="36"/>
    </location>
</feature>
<evidence type="ECO:0000256" key="4">
    <source>
        <dbReference type="ARBA" id="ARBA00022496"/>
    </source>
</evidence>
<feature type="domain" description="TonB-dependent receptor-like beta-barrel" evidence="14">
    <location>
        <begin position="271"/>
        <end position="700"/>
    </location>
</feature>
<keyword evidence="7" id="KW-0406">Ion transport</keyword>
<evidence type="ECO:0000256" key="12">
    <source>
        <dbReference type="RuleBase" id="RU003357"/>
    </source>
</evidence>
<evidence type="ECO:0000256" key="9">
    <source>
        <dbReference type="ARBA" id="ARBA00023136"/>
    </source>
</evidence>
<feature type="domain" description="TonB-dependent receptor plug" evidence="15">
    <location>
        <begin position="70"/>
        <end position="181"/>
    </location>
</feature>
<evidence type="ECO:0000256" key="7">
    <source>
        <dbReference type="ARBA" id="ARBA00023065"/>
    </source>
</evidence>
<reference evidence="16 17" key="1">
    <citation type="submission" date="2021-08" db="EMBL/GenBank/DDBJ databases">
        <title>Novel members of of the genus Stenotrophomonas from differernt environment.</title>
        <authorList>
            <person name="Deng Y."/>
        </authorList>
    </citation>
    <scope>NUCLEOTIDE SEQUENCE [LARGE SCALE GENOMIC DNA]</scope>
    <source>
        <strain evidence="16 17">CPCC 101365</strain>
    </source>
</reference>
<evidence type="ECO:0000259" key="15">
    <source>
        <dbReference type="Pfam" id="PF07715"/>
    </source>
</evidence>
<evidence type="ECO:0000256" key="6">
    <source>
        <dbReference type="ARBA" id="ARBA00023004"/>
    </source>
</evidence>
<name>A0ABT0SHN1_9GAMM</name>
<comment type="caution">
    <text evidence="16">The sequence shown here is derived from an EMBL/GenBank/DDBJ whole genome shotgun (WGS) entry which is preliminary data.</text>
</comment>
<evidence type="ECO:0000256" key="11">
    <source>
        <dbReference type="PROSITE-ProRule" id="PRU01360"/>
    </source>
</evidence>
<dbReference type="InterPro" id="IPR039426">
    <property type="entry name" value="TonB-dep_rcpt-like"/>
</dbReference>
<evidence type="ECO:0000256" key="2">
    <source>
        <dbReference type="ARBA" id="ARBA00022448"/>
    </source>
</evidence>
<keyword evidence="5 11" id="KW-0812">Transmembrane</keyword>
<evidence type="ECO:0000313" key="16">
    <source>
        <dbReference type="EMBL" id="MCL7714839.1"/>
    </source>
</evidence>
<evidence type="ECO:0000313" key="17">
    <source>
        <dbReference type="Proteomes" id="UP001431235"/>
    </source>
</evidence>
<keyword evidence="10 11" id="KW-0998">Cell outer membrane</keyword>
<dbReference type="EMBL" id="JAIKTS010000002">
    <property type="protein sequence ID" value="MCL7714839.1"/>
    <property type="molecule type" value="Genomic_DNA"/>
</dbReference>
<keyword evidence="16" id="KW-0675">Receptor</keyword>
<accession>A0ABT0SHN1</accession>
<dbReference type="PANTHER" id="PTHR32552:SF81">
    <property type="entry name" value="TONB-DEPENDENT OUTER MEMBRANE RECEPTOR"/>
    <property type="match status" value="1"/>
</dbReference>
<dbReference type="Gene3D" id="2.40.170.20">
    <property type="entry name" value="TonB-dependent receptor, beta-barrel domain"/>
    <property type="match status" value="1"/>
</dbReference>
<keyword evidence="2 11" id="KW-0813">Transport</keyword>
<feature type="chain" id="PRO_5046546156" evidence="13">
    <location>
        <begin position="37"/>
        <end position="751"/>
    </location>
</feature>
<keyword evidence="17" id="KW-1185">Reference proteome</keyword>
<evidence type="ECO:0000256" key="10">
    <source>
        <dbReference type="ARBA" id="ARBA00023237"/>
    </source>
</evidence>
<comment type="subcellular location">
    <subcellularLocation>
        <location evidence="1 11">Cell outer membrane</location>
        <topology evidence="1 11">Multi-pass membrane protein</topology>
    </subcellularLocation>
</comment>
<evidence type="ECO:0000256" key="3">
    <source>
        <dbReference type="ARBA" id="ARBA00022452"/>
    </source>
</evidence>
<organism evidence="16 17">
    <name type="scientific">Stenotrophomonas mori</name>
    <dbReference type="NCBI Taxonomy" id="2871096"/>
    <lineage>
        <taxon>Bacteria</taxon>
        <taxon>Pseudomonadati</taxon>
        <taxon>Pseudomonadota</taxon>
        <taxon>Gammaproteobacteria</taxon>
        <taxon>Lysobacterales</taxon>
        <taxon>Lysobacteraceae</taxon>
        <taxon>Stenotrophomonas</taxon>
    </lineage>
</organism>
<dbReference type="PROSITE" id="PS52016">
    <property type="entry name" value="TONB_DEPENDENT_REC_3"/>
    <property type="match status" value="1"/>
</dbReference>
<comment type="similarity">
    <text evidence="11 12">Belongs to the TonB-dependent receptor family.</text>
</comment>
<evidence type="ECO:0000256" key="5">
    <source>
        <dbReference type="ARBA" id="ARBA00022692"/>
    </source>
</evidence>
<keyword evidence="8 12" id="KW-0798">TonB box</keyword>